<dbReference type="CDD" id="cd23163">
    <property type="entry name" value="Prefoldin_2"/>
    <property type="match status" value="1"/>
</dbReference>
<dbReference type="EMBL" id="JBJQOH010000001">
    <property type="protein sequence ID" value="KAL3698942.1"/>
    <property type="molecule type" value="Genomic_DNA"/>
</dbReference>
<name>A0ABD3I5E2_9MARC</name>
<evidence type="ECO:0000313" key="4">
    <source>
        <dbReference type="Proteomes" id="UP001633002"/>
    </source>
</evidence>
<dbReference type="Gene3D" id="1.10.287.370">
    <property type="match status" value="1"/>
</dbReference>
<keyword evidence="2" id="KW-0143">Chaperone</keyword>
<dbReference type="GO" id="GO:0006457">
    <property type="term" value="P:protein folding"/>
    <property type="evidence" value="ECO:0007669"/>
    <property type="project" value="UniProtKB-ARBA"/>
</dbReference>
<evidence type="ECO:0000313" key="3">
    <source>
        <dbReference type="EMBL" id="KAL3698942.1"/>
    </source>
</evidence>
<keyword evidence="4" id="KW-1185">Reference proteome</keyword>
<dbReference type="Proteomes" id="UP001633002">
    <property type="component" value="Unassembled WGS sequence"/>
</dbReference>
<dbReference type="AlphaFoldDB" id="A0ABD3I5E2"/>
<dbReference type="InterPro" id="IPR002777">
    <property type="entry name" value="PFD_beta-like"/>
</dbReference>
<comment type="similarity">
    <text evidence="1">Belongs to the prefoldin subunit beta family.</text>
</comment>
<gene>
    <name evidence="3" type="ORF">R1sor_016964</name>
</gene>
<proteinExistence type="inferred from homology"/>
<evidence type="ECO:0000256" key="2">
    <source>
        <dbReference type="ARBA" id="ARBA00023186"/>
    </source>
</evidence>
<evidence type="ECO:0008006" key="5">
    <source>
        <dbReference type="Google" id="ProtNLM"/>
    </source>
</evidence>
<dbReference type="PANTHER" id="PTHR13303">
    <property type="entry name" value="PREFOLDIN SUBUNIT 2"/>
    <property type="match status" value="1"/>
</dbReference>
<dbReference type="SUPFAM" id="SSF46579">
    <property type="entry name" value="Prefoldin"/>
    <property type="match status" value="1"/>
</dbReference>
<evidence type="ECO:0000256" key="1">
    <source>
        <dbReference type="ARBA" id="ARBA00008045"/>
    </source>
</evidence>
<reference evidence="3 4" key="1">
    <citation type="submission" date="2024-09" db="EMBL/GenBank/DDBJ databases">
        <title>Chromosome-scale assembly of Riccia sorocarpa.</title>
        <authorList>
            <person name="Paukszto L."/>
        </authorList>
    </citation>
    <scope>NUCLEOTIDE SEQUENCE [LARGE SCALE GENOMIC DNA]</scope>
    <source>
        <strain evidence="3">LP-2024</strain>
        <tissue evidence="3">Aerial parts of the thallus</tissue>
    </source>
</reference>
<comment type="caution">
    <text evidence="3">The sequence shown here is derived from an EMBL/GenBank/DDBJ whole genome shotgun (WGS) entry which is preliminary data.</text>
</comment>
<accession>A0ABD3I5E2</accession>
<dbReference type="InterPro" id="IPR027235">
    <property type="entry name" value="PFD2"/>
</dbReference>
<dbReference type="GO" id="GO:0009409">
    <property type="term" value="P:response to cold"/>
    <property type="evidence" value="ECO:0007669"/>
    <property type="project" value="UniProtKB-ARBA"/>
</dbReference>
<dbReference type="InterPro" id="IPR009053">
    <property type="entry name" value="Prefoldin"/>
</dbReference>
<dbReference type="Pfam" id="PF01920">
    <property type="entry name" value="Prefoldin_2"/>
    <property type="match status" value="1"/>
</dbReference>
<sequence>MADEQLELMNEQAVAGKWSHLRSELNQLHSKITEMDMELSEHTLVIGAIQSLDPSRKCFRMIGGVLVERTVAEVLPAVQRNKEGLLEVISRLNEAQEKKRKELAEFEAKYKIKIRRGGEQDKAPEQEKKREGTAQGVLVFYGLSFIARGAVHFVIQCLDGWKNKPSSQNSVLWALAGEVMVSRLDDSDESHGEKLYDEENFFTSDHMK</sequence>
<dbReference type="FunFam" id="1.10.287.370:FF:000002">
    <property type="entry name" value="Prefoldin subunit 2"/>
    <property type="match status" value="1"/>
</dbReference>
<protein>
    <recommendedName>
        <fullName evidence="5">Prefoldin subunit 2</fullName>
    </recommendedName>
</protein>
<organism evidence="3 4">
    <name type="scientific">Riccia sorocarpa</name>
    <dbReference type="NCBI Taxonomy" id="122646"/>
    <lineage>
        <taxon>Eukaryota</taxon>
        <taxon>Viridiplantae</taxon>
        <taxon>Streptophyta</taxon>
        <taxon>Embryophyta</taxon>
        <taxon>Marchantiophyta</taxon>
        <taxon>Marchantiopsida</taxon>
        <taxon>Marchantiidae</taxon>
        <taxon>Marchantiales</taxon>
        <taxon>Ricciaceae</taxon>
        <taxon>Riccia</taxon>
    </lineage>
</organism>